<evidence type="ECO:0000256" key="2">
    <source>
        <dbReference type="ARBA" id="ARBA00004496"/>
    </source>
</evidence>
<dbReference type="FunFam" id="3.20.140.10:FF:000009">
    <property type="entry name" value="Nicotinate phosphoribosyltransferase"/>
    <property type="match status" value="1"/>
</dbReference>
<gene>
    <name evidence="16" type="ORF">PENARI_c019G10385</name>
</gene>
<comment type="subcellular location">
    <subcellularLocation>
        <location evidence="2">Cytoplasm</location>
    </subcellularLocation>
    <subcellularLocation>
        <location evidence="1">Secreted</location>
        <location evidence="1">Cell wall</location>
    </subcellularLocation>
</comment>
<dbReference type="Pfam" id="PF17767">
    <property type="entry name" value="NAPRTase_N"/>
    <property type="match status" value="1"/>
</dbReference>
<dbReference type="InterPro" id="IPR036188">
    <property type="entry name" value="FAD/NAD-bd_sf"/>
</dbReference>
<dbReference type="CDD" id="cd01401">
    <property type="entry name" value="PncB_like"/>
    <property type="match status" value="1"/>
</dbReference>
<feature type="domain" description="Glucose-methanol-choline oxidoreductase N-terminal" evidence="15">
    <location>
        <begin position="258"/>
        <end position="272"/>
    </location>
</feature>
<dbReference type="STRING" id="1835702.A0A1F5L9C8"/>
<evidence type="ECO:0000256" key="11">
    <source>
        <dbReference type="ARBA" id="ARBA00022642"/>
    </source>
</evidence>
<dbReference type="GO" id="GO:0050660">
    <property type="term" value="F:flavin adenine dinucleotide binding"/>
    <property type="evidence" value="ECO:0007669"/>
    <property type="project" value="InterPro"/>
</dbReference>
<proteinExistence type="inferred from homology"/>
<protein>
    <recommendedName>
        <fullName evidence="6 14">Nicotinate phosphoribosyltransferase</fullName>
        <ecNumber evidence="6 14">6.3.4.21</ecNumber>
    </recommendedName>
</protein>
<evidence type="ECO:0000256" key="3">
    <source>
        <dbReference type="ARBA" id="ARBA00004952"/>
    </source>
</evidence>
<comment type="similarity">
    <text evidence="4">Belongs to the GMC oxidoreductase family.</text>
</comment>
<evidence type="ECO:0000256" key="1">
    <source>
        <dbReference type="ARBA" id="ARBA00004191"/>
    </source>
</evidence>
<dbReference type="RefSeq" id="XP_022485275.1">
    <property type="nucleotide sequence ID" value="XM_022634873.1"/>
</dbReference>
<dbReference type="EMBL" id="LXJU01000019">
    <property type="protein sequence ID" value="OGE49824.1"/>
    <property type="molecule type" value="Genomic_DNA"/>
</dbReference>
<dbReference type="SUPFAM" id="SSF54675">
    <property type="entry name" value="Nicotinate/Quinolinate PRTase N-terminal domain-like"/>
    <property type="match status" value="1"/>
</dbReference>
<dbReference type="InterPro" id="IPR012132">
    <property type="entry name" value="GMC_OxRdtase"/>
</dbReference>
<dbReference type="AlphaFoldDB" id="A0A1F5L9C8"/>
<evidence type="ECO:0000313" key="16">
    <source>
        <dbReference type="EMBL" id="OGE49824.1"/>
    </source>
</evidence>
<dbReference type="SUPFAM" id="SSF51690">
    <property type="entry name" value="Nicotinate/Quinolinate PRTase C-terminal domain-like"/>
    <property type="match status" value="1"/>
</dbReference>
<comment type="PTM">
    <text evidence="14">Transiently phosphorylated on a His residue during the reaction cycle. Phosphorylation strongly increases the affinity for substrates and increases the rate of nicotinate D-ribonucleotide production. Dephosphorylation regenerates the low-affinity form of the enzyme, leading to product release.</text>
</comment>
<keyword evidence="11 14" id="KW-0662">Pyridine nucleotide biosynthesis</keyword>
<dbReference type="OrthoDB" id="269227at2759"/>
<evidence type="ECO:0000256" key="10">
    <source>
        <dbReference type="ARBA" id="ARBA00022598"/>
    </source>
</evidence>
<dbReference type="SUPFAM" id="SSF54373">
    <property type="entry name" value="FAD-linked reductases, C-terminal domain"/>
    <property type="match status" value="1"/>
</dbReference>
<dbReference type="Proteomes" id="UP000177622">
    <property type="component" value="Unassembled WGS sequence"/>
</dbReference>
<comment type="pathway">
    <text evidence="3 14">Cofactor biosynthesis; NAD(+) biosynthesis; nicotinate D-ribonucleotide from nicotinate: step 1/1.</text>
</comment>
<dbReference type="PROSITE" id="PS00624">
    <property type="entry name" value="GMC_OXRED_2"/>
    <property type="match status" value="1"/>
</dbReference>
<keyword evidence="8" id="KW-0134">Cell wall</keyword>
<comment type="similarity">
    <text evidence="5 14">Belongs to the NAPRTase family.</text>
</comment>
<dbReference type="InterPro" id="IPR006406">
    <property type="entry name" value="Nic_PRibTrfase"/>
</dbReference>
<dbReference type="NCBIfam" id="TIGR01514">
    <property type="entry name" value="NAPRTase"/>
    <property type="match status" value="1"/>
</dbReference>
<dbReference type="GO" id="GO:0004516">
    <property type="term" value="F:nicotinate phosphoribosyltransferase activity"/>
    <property type="evidence" value="ECO:0007669"/>
    <property type="project" value="UniProtKB-UniRule"/>
</dbReference>
<keyword evidence="7" id="KW-0963">Cytoplasm</keyword>
<dbReference type="Pfam" id="PF05199">
    <property type="entry name" value="GMC_oxred_C"/>
    <property type="match status" value="1"/>
</dbReference>
<evidence type="ECO:0000259" key="15">
    <source>
        <dbReference type="PROSITE" id="PS00624"/>
    </source>
</evidence>
<evidence type="ECO:0000313" key="17">
    <source>
        <dbReference type="Proteomes" id="UP000177622"/>
    </source>
</evidence>
<evidence type="ECO:0000256" key="13">
    <source>
        <dbReference type="ARBA" id="ARBA00048668"/>
    </source>
</evidence>
<dbReference type="GO" id="GO:0009435">
    <property type="term" value="P:NAD+ biosynthetic process"/>
    <property type="evidence" value="ECO:0007669"/>
    <property type="project" value="UniProtKB-UniRule"/>
</dbReference>
<evidence type="ECO:0000256" key="12">
    <source>
        <dbReference type="ARBA" id="ARBA00022679"/>
    </source>
</evidence>
<dbReference type="InterPro" id="IPR040727">
    <property type="entry name" value="NAPRTase_N"/>
</dbReference>
<comment type="catalytic activity">
    <reaction evidence="13 14">
        <text>5-phospho-alpha-D-ribose 1-diphosphate + nicotinate + ATP + H2O = nicotinate beta-D-ribonucleotide + ADP + phosphate + diphosphate</text>
        <dbReference type="Rhea" id="RHEA:36163"/>
        <dbReference type="ChEBI" id="CHEBI:15377"/>
        <dbReference type="ChEBI" id="CHEBI:30616"/>
        <dbReference type="ChEBI" id="CHEBI:32544"/>
        <dbReference type="ChEBI" id="CHEBI:33019"/>
        <dbReference type="ChEBI" id="CHEBI:43474"/>
        <dbReference type="ChEBI" id="CHEBI:57502"/>
        <dbReference type="ChEBI" id="CHEBI:58017"/>
        <dbReference type="ChEBI" id="CHEBI:456216"/>
        <dbReference type="EC" id="6.3.4.21"/>
    </reaction>
</comment>
<evidence type="ECO:0000256" key="14">
    <source>
        <dbReference type="RuleBase" id="RU003838"/>
    </source>
</evidence>
<dbReference type="Gene3D" id="3.20.140.10">
    <property type="entry name" value="nicotinate phosphoribosyltransferase"/>
    <property type="match status" value="1"/>
</dbReference>
<dbReference type="GO" id="GO:0016740">
    <property type="term" value="F:transferase activity"/>
    <property type="evidence" value="ECO:0007669"/>
    <property type="project" value="UniProtKB-KW"/>
</dbReference>
<comment type="function">
    <text evidence="14">Catalyzes the synthesis of beta-nicotinate D-ribonucleotide from nicotinate and 5-phospho-D-ribose 1-phosphate at the expense of ATP.</text>
</comment>
<dbReference type="PANTHER" id="PTHR11552:SF123">
    <property type="entry name" value="GMC OXIDOREDUCTASE (AFU_ORTHOLOGUE AFUA_2G01770)-RELATED"/>
    <property type="match status" value="1"/>
</dbReference>
<dbReference type="InterPro" id="IPR007867">
    <property type="entry name" value="GMC_OxRtase_C"/>
</dbReference>
<keyword evidence="12" id="KW-0808">Transferase</keyword>
<dbReference type="Pfam" id="PF00732">
    <property type="entry name" value="GMC_oxred_N"/>
    <property type="match status" value="1"/>
</dbReference>
<reference evidence="16 17" key="1">
    <citation type="journal article" date="2016" name="Sci. Rep.">
        <title>Penicillium arizonense, a new, genome sequenced fungal species, reveals a high chemical diversity in secreted metabolites.</title>
        <authorList>
            <person name="Grijseels S."/>
            <person name="Nielsen J.C."/>
            <person name="Randelovic M."/>
            <person name="Nielsen J."/>
            <person name="Nielsen K.F."/>
            <person name="Workman M."/>
            <person name="Frisvad J.C."/>
        </authorList>
    </citation>
    <scope>NUCLEOTIDE SEQUENCE [LARGE SCALE GENOMIC DNA]</scope>
    <source>
        <strain evidence="16 17">CBS 141311</strain>
    </source>
</reference>
<evidence type="ECO:0000256" key="7">
    <source>
        <dbReference type="ARBA" id="ARBA00022490"/>
    </source>
</evidence>
<evidence type="ECO:0000256" key="6">
    <source>
        <dbReference type="ARBA" id="ARBA00013236"/>
    </source>
</evidence>
<dbReference type="InterPro" id="IPR000172">
    <property type="entry name" value="GMC_OxRdtase_N"/>
</dbReference>
<dbReference type="Gene3D" id="3.30.560.10">
    <property type="entry name" value="Glucose Oxidase, domain 3"/>
    <property type="match status" value="1"/>
</dbReference>
<dbReference type="PANTHER" id="PTHR11552">
    <property type="entry name" value="GLUCOSE-METHANOL-CHOLINE GMC OXIDOREDUCTASE"/>
    <property type="match status" value="1"/>
</dbReference>
<name>A0A1F5L9C8_PENAI</name>
<organism evidence="16 17">
    <name type="scientific">Penicillium arizonense</name>
    <dbReference type="NCBI Taxonomy" id="1835702"/>
    <lineage>
        <taxon>Eukaryota</taxon>
        <taxon>Fungi</taxon>
        <taxon>Dikarya</taxon>
        <taxon>Ascomycota</taxon>
        <taxon>Pezizomycotina</taxon>
        <taxon>Eurotiomycetes</taxon>
        <taxon>Eurotiomycetidae</taxon>
        <taxon>Eurotiales</taxon>
        <taxon>Aspergillaceae</taxon>
        <taxon>Penicillium</taxon>
    </lineage>
</organism>
<dbReference type="GO" id="GO:0016614">
    <property type="term" value="F:oxidoreductase activity, acting on CH-OH group of donors"/>
    <property type="evidence" value="ECO:0007669"/>
    <property type="project" value="InterPro"/>
</dbReference>
<dbReference type="InterPro" id="IPR041525">
    <property type="entry name" value="N/Namide_PRibTrfase"/>
</dbReference>
<comment type="caution">
    <text evidence="16">The sequence shown here is derived from an EMBL/GenBank/DDBJ whole genome shotgun (WGS) entry which is preliminary data.</text>
</comment>
<dbReference type="GeneID" id="34579607"/>
<keyword evidence="17" id="KW-1185">Reference proteome</keyword>
<evidence type="ECO:0000256" key="4">
    <source>
        <dbReference type="ARBA" id="ARBA00010790"/>
    </source>
</evidence>
<dbReference type="UniPathway" id="UPA00253">
    <property type="reaction ID" value="UER00457"/>
</dbReference>
<sequence length="1008" mass="111555">MAQTFDYIIVGGGTAGCVVASRLKEKNPTLSILIVEAGPDVSKHPLVSDAADYPQLLGSELDWNYTTVPQKHLDGRSVSNHAGRALGGSSVTNAGGWFRGEKANYDLWGETVGDSRWSYSGFLPYFRKVESHFDPNGDKLQHGFNGPMKAESVTFTGRNYPLRQSVKDAWAAVGVPLVPDLNSGNPIGLAEVVENKVKGMRQTAASVYPLNVTILTDTMVKRVVFEERNGRKRAIGVEIVGEETRVISAKREVIISTGTYRTPQILKLSGIGPAEELQRHGVDLVLDSPDVGRHFQDHPGVFQWWKLKHPEQGLAVGSPAFSDPLFSRGQPIDFAATQPVPLDGLRAALIRDNPNCNPDEHPLISQKGHLEMLVFYAGGNPANPTIEMDGTHIATIVVGMLPTSRGSITLQDSNPNSTPLIDPNYLATEADRYMMRAGIRKIREMVRDTPAGRAMIDDETIEDGATPVQVDTSDAEIDSLVRRRAMTMFHPAGSASMGKVVDNQLRVRGVDGLRIVDASVIPVPLTAHIQMCVYALAEQAADIIGDSTDLARRLTSEMGNDESALPAGIVTLLDTDLYKLTMQCAVLKYFPDVSVTYGYTNRTPHMKLRRGAYKWLLEQMDKLANVRVTAEEREFLRQKCPYLNDAYITFLETFHLKPAEQIDIKFTPTQDTGSDDDEGNVEYIIKGLWLDTILYEIPLLALTSQAYFMFSDKDWSYENQEEKAYRKGCTLLENGCIFSEFGSRRRRDYHTQDLVMKGLTRAAEEGKRQGWPGALSGTSNVHFAMKYGVPAVGTVAHEWYMTIAAITDDYENANELALKYWLGCFGEGVLGIALTDTFGTPAFLDAFKKPISLPDQQPDPSAKTYAQVYTGVRQDSGDPTYFVKMARDFYDDQGITDTKTVVFSDSLDIEHCLEYKTIAEEAGFKPTFGVGTFFTNDYINKSTGEKSKPLNIVIKIATANGSPAVKLSDNMGKNTGDQDKVREVKKKLGYVEHCWEEGDESNRWKKQA</sequence>
<dbReference type="Gene3D" id="3.50.50.60">
    <property type="entry name" value="FAD/NAD(P)-binding domain"/>
    <property type="match status" value="1"/>
</dbReference>
<evidence type="ECO:0000256" key="8">
    <source>
        <dbReference type="ARBA" id="ARBA00022512"/>
    </source>
</evidence>
<dbReference type="EC" id="6.3.4.21" evidence="6 14"/>
<dbReference type="SUPFAM" id="SSF51905">
    <property type="entry name" value="FAD/NAD(P)-binding domain"/>
    <property type="match status" value="1"/>
</dbReference>
<accession>A0A1F5L9C8</accession>
<dbReference type="GO" id="GO:0005737">
    <property type="term" value="C:cytoplasm"/>
    <property type="evidence" value="ECO:0007669"/>
    <property type="project" value="UniProtKB-SubCell"/>
</dbReference>
<keyword evidence="8" id="KW-0964">Secreted</keyword>
<keyword evidence="10 14" id="KW-0436">Ligase</keyword>
<evidence type="ECO:0000256" key="5">
    <source>
        <dbReference type="ARBA" id="ARBA00010897"/>
    </source>
</evidence>
<evidence type="ECO:0000256" key="9">
    <source>
        <dbReference type="ARBA" id="ARBA00022553"/>
    </source>
</evidence>
<keyword evidence="9" id="KW-0597">Phosphoprotein</keyword>
<dbReference type="InterPro" id="IPR036068">
    <property type="entry name" value="Nicotinate_pribotase-like_C"/>
</dbReference>
<dbReference type="Pfam" id="PF04095">
    <property type="entry name" value="NAPRTase"/>
    <property type="match status" value="1"/>
</dbReference>